<dbReference type="GO" id="GO:0000159">
    <property type="term" value="C:protein phosphatase type 2A complex"/>
    <property type="evidence" value="ECO:0007669"/>
    <property type="project" value="TreeGrafter"/>
</dbReference>
<evidence type="ECO:0000256" key="1">
    <source>
        <dbReference type="ARBA" id="ARBA00022737"/>
    </source>
</evidence>
<dbReference type="Proteomes" id="UP001057455">
    <property type="component" value="Unassembled WGS sequence"/>
</dbReference>
<evidence type="ECO:0000256" key="2">
    <source>
        <dbReference type="PROSITE-ProRule" id="PRU00103"/>
    </source>
</evidence>
<dbReference type="GO" id="GO:0005634">
    <property type="term" value="C:nucleus"/>
    <property type="evidence" value="ECO:0007669"/>
    <property type="project" value="TreeGrafter"/>
</dbReference>
<comment type="caution">
    <text evidence="5">The sequence shown here is derived from an EMBL/GenBank/DDBJ whole genome shotgun (WGS) entry which is preliminary data.</text>
</comment>
<dbReference type="GO" id="GO:0005829">
    <property type="term" value="C:cytosol"/>
    <property type="evidence" value="ECO:0007669"/>
    <property type="project" value="TreeGrafter"/>
</dbReference>
<keyword evidence="6" id="KW-1185">Reference proteome</keyword>
<name>A0A9W5TBH4_BABOV</name>
<evidence type="ECO:0000259" key="4">
    <source>
        <dbReference type="Pfam" id="PF22956"/>
    </source>
</evidence>
<dbReference type="Pfam" id="PF22956">
    <property type="entry name" value="VPS15-like_hel"/>
    <property type="match status" value="1"/>
</dbReference>
<gene>
    <name evidence="5" type="ORF">BaOVIS_018440</name>
</gene>
<dbReference type="PANTHER" id="PTHR10648:SF4">
    <property type="entry name" value="PROTEIN PHOSPHATASE 2 (FORMERLY 2A), REGULATORY SUBUNIT A, BETA ISOFORM-RELATED"/>
    <property type="match status" value="1"/>
</dbReference>
<feature type="compositionally biased region" description="Basic residues" evidence="3">
    <location>
        <begin position="159"/>
        <end position="168"/>
    </location>
</feature>
<dbReference type="InterPro" id="IPR011989">
    <property type="entry name" value="ARM-like"/>
</dbReference>
<feature type="repeat" description="HEAT" evidence="2">
    <location>
        <begin position="450"/>
        <end position="488"/>
    </location>
</feature>
<dbReference type="InterPro" id="IPR051023">
    <property type="entry name" value="PP2A_Regulatory_Subunit_A"/>
</dbReference>
<feature type="compositionally biased region" description="Basic and acidic residues" evidence="3">
    <location>
        <begin position="138"/>
        <end position="158"/>
    </location>
</feature>
<accession>A0A9W5TBH4</accession>
<evidence type="ECO:0000256" key="3">
    <source>
        <dbReference type="SAM" id="MobiDB-lite"/>
    </source>
</evidence>
<keyword evidence="1" id="KW-0677">Repeat</keyword>
<dbReference type="EMBL" id="BLIY01000016">
    <property type="protein sequence ID" value="GFE54440.1"/>
    <property type="molecule type" value="Genomic_DNA"/>
</dbReference>
<proteinExistence type="predicted"/>
<organism evidence="5 6">
    <name type="scientific">Babesia ovis</name>
    <dbReference type="NCBI Taxonomy" id="5869"/>
    <lineage>
        <taxon>Eukaryota</taxon>
        <taxon>Sar</taxon>
        <taxon>Alveolata</taxon>
        <taxon>Apicomplexa</taxon>
        <taxon>Aconoidasida</taxon>
        <taxon>Piroplasmida</taxon>
        <taxon>Babesiidae</taxon>
        <taxon>Babesia</taxon>
    </lineage>
</organism>
<feature type="domain" description="Phosphatase 2A Regulatory Subunit A helical" evidence="4">
    <location>
        <begin position="413"/>
        <end position="690"/>
    </location>
</feature>
<reference evidence="5" key="1">
    <citation type="submission" date="2019-12" db="EMBL/GenBank/DDBJ databases">
        <title>Genome sequence of Babesia ovis.</title>
        <authorList>
            <person name="Yamagishi J."/>
            <person name="Sevinc F."/>
            <person name="Xuan X."/>
        </authorList>
    </citation>
    <scope>NUCLEOTIDE SEQUENCE</scope>
    <source>
        <strain evidence="5">Selcuk</strain>
    </source>
</reference>
<protein>
    <submittedName>
        <fullName evidence="5">Serine threonine phosphatase 2A 65 kDa regulatory subunit A beta isoform, putative</fullName>
    </submittedName>
</protein>
<dbReference type="Pfam" id="PF12755">
    <property type="entry name" value="Vac14_Fab1_bd"/>
    <property type="match status" value="1"/>
</dbReference>
<feature type="repeat" description="HEAT" evidence="2">
    <location>
        <begin position="736"/>
        <end position="774"/>
    </location>
</feature>
<feature type="compositionally biased region" description="Polar residues" evidence="3">
    <location>
        <begin position="1"/>
        <end position="12"/>
    </location>
</feature>
<dbReference type="AlphaFoldDB" id="A0A9W5TBH4"/>
<evidence type="ECO:0000313" key="6">
    <source>
        <dbReference type="Proteomes" id="UP001057455"/>
    </source>
</evidence>
<evidence type="ECO:0000313" key="5">
    <source>
        <dbReference type="EMBL" id="GFE54440.1"/>
    </source>
</evidence>
<feature type="compositionally biased region" description="Low complexity" evidence="3">
    <location>
        <begin position="40"/>
        <end position="62"/>
    </location>
</feature>
<dbReference type="InterPro" id="IPR016024">
    <property type="entry name" value="ARM-type_fold"/>
</dbReference>
<dbReference type="Gene3D" id="1.25.10.10">
    <property type="entry name" value="Leucine-rich Repeat Variant"/>
    <property type="match status" value="1"/>
</dbReference>
<feature type="region of interest" description="Disordered" evidence="3">
    <location>
        <begin position="1"/>
        <end position="168"/>
    </location>
</feature>
<dbReference type="PROSITE" id="PS50077">
    <property type="entry name" value="HEAT_REPEAT"/>
    <property type="match status" value="2"/>
</dbReference>
<dbReference type="InterPro" id="IPR021133">
    <property type="entry name" value="HEAT_type_2"/>
</dbReference>
<dbReference type="PANTHER" id="PTHR10648">
    <property type="entry name" value="SERINE/THREONINE-PROTEIN PHOSPHATASE PP2A 65 KDA REGULATORY SUBUNIT"/>
    <property type="match status" value="1"/>
</dbReference>
<feature type="compositionally biased region" description="Polar residues" evidence="3">
    <location>
        <begin position="74"/>
        <end position="106"/>
    </location>
</feature>
<dbReference type="SUPFAM" id="SSF48371">
    <property type="entry name" value="ARM repeat"/>
    <property type="match status" value="1"/>
</dbReference>
<dbReference type="OrthoDB" id="340346at2759"/>
<dbReference type="InterPro" id="IPR055231">
    <property type="entry name" value="2AA_helical"/>
</dbReference>
<sequence length="810" mass="91361">MESESPGGSTPKGSPYRVICTPTDSEADSEQEWITETVLDPVDGPGPDDAGGYTSDSASTARSDADWEPVSDPATDSSPEQSAGSESDTQVDTSDANEPSVDTSSEPMVEPGTDTKHSSKSCKSIHENFIANKHCHTRQPETGKNDSTRKKPTIEVTRKGQRKHRKKKDLNKLVTEVLADLAEDNTIRTHSSSYVTDGTEHDEFIENTISYPAFEYFKCEILGSDGGAIEALKQVDIVTQQLNPELCETMLVPFLTEAQRSMPVHLLRLIVDVWYTLSKISNTESYICAIIQGVAYLISQEDPSIRRKAVELIVEIVNDVSSSDTCYDVMGSAVMPLLKQLSESEWFADAVSACNLIPLLYAEASKQDKCELRECYKHLWESNLTIVRLEVARNLEKLLPIMNMDDSISMFWLVLKNMSVYHQDQVRAHCVDACLSFARRCTPEQNLSFSYPVILAAAGDPSWRVRKALAERYDRIHEIFGEDELVMHLLDTHFDLLNDSEDIVKDAAVGAFVDWCHALSIPLAERYITFFESHLEESSNQVRQYICNIFATFASKMDPERVGTVLGPLVRRLLRDECTDVRLCILNKIELLCEPEDFDKGIGAQINETIDRVLQTTHWRHRLILAEKITTFNQHFGFHNFEKHFLPILFRLLMDNVWKVRATVLGCIEDICAECKQSWVSDTILTELIKIYVEPRNSRYVATDDVPLSYAFKITIIQALVAVAKSLDVQNALARMIPVLLKATKDPTANVRFVAIKAMRSLFLIYKDDSPEPLLRLRGMLMKLREDADLDVRYYAKMAIDTCDACFPTD</sequence>
<dbReference type="GO" id="GO:0019888">
    <property type="term" value="F:protein phosphatase regulator activity"/>
    <property type="evidence" value="ECO:0007669"/>
    <property type="project" value="TreeGrafter"/>
</dbReference>